<dbReference type="AlphaFoldDB" id="D4LAH6"/>
<dbReference type="InterPro" id="IPR036097">
    <property type="entry name" value="HisK_dim/P_sf"/>
</dbReference>
<dbReference type="STRING" id="213810.RUM_03860"/>
<dbReference type="Gene3D" id="3.30.565.10">
    <property type="entry name" value="Histidine kinase-like ATPase, C-terminal domain"/>
    <property type="match status" value="1"/>
</dbReference>
<dbReference type="PRINTS" id="PR00344">
    <property type="entry name" value="BCTRLSENSOR"/>
</dbReference>
<dbReference type="GO" id="GO:0005886">
    <property type="term" value="C:plasma membrane"/>
    <property type="evidence" value="ECO:0007669"/>
    <property type="project" value="TreeGrafter"/>
</dbReference>
<evidence type="ECO:0000256" key="5">
    <source>
        <dbReference type="ARBA" id="ARBA00022679"/>
    </source>
</evidence>
<dbReference type="GO" id="GO:0000155">
    <property type="term" value="F:phosphorelay sensor kinase activity"/>
    <property type="evidence" value="ECO:0007669"/>
    <property type="project" value="InterPro"/>
</dbReference>
<dbReference type="InterPro" id="IPR035965">
    <property type="entry name" value="PAS-like_dom_sf"/>
</dbReference>
<evidence type="ECO:0000313" key="15">
    <source>
        <dbReference type="Proteomes" id="UP000007054"/>
    </source>
</evidence>
<dbReference type="BioCyc" id="RCHA213810:RUM_RS01870-MONOMER"/>
<evidence type="ECO:0000256" key="2">
    <source>
        <dbReference type="ARBA" id="ARBA00004370"/>
    </source>
</evidence>
<feature type="transmembrane region" description="Helical" evidence="11">
    <location>
        <begin position="148"/>
        <end position="167"/>
    </location>
</feature>
<keyword evidence="6" id="KW-0418">Kinase</keyword>
<dbReference type="SMART" id="SM00388">
    <property type="entry name" value="HisKA"/>
    <property type="match status" value="1"/>
</dbReference>
<dbReference type="SUPFAM" id="SSF47384">
    <property type="entry name" value="Homodimeric domain of signal transducing histidine kinase"/>
    <property type="match status" value="1"/>
</dbReference>
<dbReference type="PROSITE" id="PS50112">
    <property type="entry name" value="PAS"/>
    <property type="match status" value="1"/>
</dbReference>
<dbReference type="PANTHER" id="PTHR45453">
    <property type="entry name" value="PHOSPHATE REGULON SENSOR PROTEIN PHOR"/>
    <property type="match status" value="1"/>
</dbReference>
<evidence type="ECO:0000256" key="1">
    <source>
        <dbReference type="ARBA" id="ARBA00000085"/>
    </source>
</evidence>
<comment type="catalytic activity">
    <reaction evidence="1">
        <text>ATP + protein L-histidine = ADP + protein N-phospho-L-histidine.</text>
        <dbReference type="EC" id="2.7.13.3"/>
    </reaction>
</comment>
<dbReference type="InterPro" id="IPR013656">
    <property type="entry name" value="PAS_4"/>
</dbReference>
<sequence>MTRRIFLSIMTAAGVALLAALLLILGVIQSAFTQRYRQQFRDEAAYAAAGLETGGVEFLRSLSSASSRITLIDQDGTVLYDSAGTEHAENHSQRQEVQQALENGSGESSRYSATLSERTYNYALRLEDGRVLRISAGDFTMISVLRTLAKPLILIVVTVVLLSLFLASKLTRSIVRPINQMDPEHPDKTKIYTELTPLLDRLSSQSGQIDEQIRELRRKQQEFAAITENMQEGFLILDRDTNVLSYNTSALRLLGADDAVLGQSVLKLNASRSFRHAVERSIAGEHYERTMNHDDCHYHLIANPVHQEEEIIGAVLIILDVTEKDQRENLRREFTANVSHELKTPLTSISGFAEIILSGLAKPEDITHFASNIYAEAQRLITLVGDIIKLSQMDENSIPVGKEPVDLREIADSVRERLAHEAAKKHITLAVHGSHETVSGVPQILDEMVLNLCDNAIKYNVEGGRVDITVSRDPRGAVFLSVADTGIGIPQSDRERVFERFYRVDKSHSKEIGGTGLGLSIVKHGAAYHGATLALESELDKGTTITMTF</sequence>
<dbReference type="InterPro" id="IPR003594">
    <property type="entry name" value="HATPase_dom"/>
</dbReference>
<dbReference type="SUPFAM" id="SSF55785">
    <property type="entry name" value="PYP-like sensor domain (PAS domain)"/>
    <property type="match status" value="1"/>
</dbReference>
<dbReference type="PATRIC" id="fig|213810.4.peg.294"/>
<dbReference type="PROSITE" id="PS50109">
    <property type="entry name" value="HIS_KIN"/>
    <property type="match status" value="1"/>
</dbReference>
<dbReference type="EC" id="2.7.13.3" evidence="3"/>
<dbReference type="PANTHER" id="PTHR45453:SF1">
    <property type="entry name" value="PHOSPHATE REGULON SENSOR PROTEIN PHOR"/>
    <property type="match status" value="1"/>
</dbReference>
<dbReference type="GeneID" id="83155219"/>
<evidence type="ECO:0000259" key="12">
    <source>
        <dbReference type="PROSITE" id="PS50109"/>
    </source>
</evidence>
<proteinExistence type="predicted"/>
<dbReference type="NCBIfam" id="TIGR00229">
    <property type="entry name" value="sensory_box"/>
    <property type="match status" value="1"/>
</dbReference>
<dbReference type="Pfam" id="PF02518">
    <property type="entry name" value="HATPase_c"/>
    <property type="match status" value="1"/>
</dbReference>
<dbReference type="InterPro" id="IPR005467">
    <property type="entry name" value="His_kinase_dom"/>
</dbReference>
<evidence type="ECO:0000256" key="3">
    <source>
        <dbReference type="ARBA" id="ARBA00012438"/>
    </source>
</evidence>
<dbReference type="Pfam" id="PF00512">
    <property type="entry name" value="HisKA"/>
    <property type="match status" value="1"/>
</dbReference>
<feature type="coiled-coil region" evidence="9">
    <location>
        <begin position="199"/>
        <end position="229"/>
    </location>
</feature>
<dbReference type="OrthoDB" id="9813151at2"/>
<evidence type="ECO:0000259" key="13">
    <source>
        <dbReference type="PROSITE" id="PS50112"/>
    </source>
</evidence>
<feature type="compositionally biased region" description="Polar residues" evidence="10">
    <location>
        <begin position="95"/>
        <end position="112"/>
    </location>
</feature>
<keyword evidence="8 11" id="KW-0472">Membrane</keyword>
<dbReference type="SMART" id="SM00091">
    <property type="entry name" value="PAS"/>
    <property type="match status" value="1"/>
</dbReference>
<dbReference type="KEGG" id="rch:RUM_03860"/>
<dbReference type="SUPFAM" id="SSF55874">
    <property type="entry name" value="ATPase domain of HSP90 chaperone/DNA topoisomerase II/histidine kinase"/>
    <property type="match status" value="1"/>
</dbReference>
<keyword evidence="5 14" id="KW-0808">Transferase</keyword>
<keyword evidence="11" id="KW-0812">Transmembrane</keyword>
<dbReference type="SMART" id="SM00387">
    <property type="entry name" value="HATPase_c"/>
    <property type="match status" value="1"/>
</dbReference>
<reference evidence="14 15" key="1">
    <citation type="submission" date="2010-03" db="EMBL/GenBank/DDBJ databases">
        <title>The genome sequence of Ruminococcus sp. 18P13.</title>
        <authorList>
            <consortium name="metaHIT consortium -- http://www.metahit.eu/"/>
            <person name="Pajon A."/>
            <person name="Turner K."/>
            <person name="Parkhill J."/>
            <person name="Bernalier A."/>
        </authorList>
    </citation>
    <scope>NUCLEOTIDE SEQUENCE [LARGE SCALE GENOMIC DNA]</scope>
    <source>
        <strain evidence="15">DSM 18848 / JCM 17042 / 18P13</strain>
    </source>
</reference>
<keyword evidence="7" id="KW-0902">Two-component regulatory system</keyword>
<keyword evidence="15" id="KW-1185">Reference proteome</keyword>
<keyword evidence="4" id="KW-0597">Phosphoprotein</keyword>
<feature type="domain" description="Histidine kinase" evidence="12">
    <location>
        <begin position="337"/>
        <end position="549"/>
    </location>
</feature>
<dbReference type="InterPro" id="IPR036890">
    <property type="entry name" value="HATPase_C_sf"/>
</dbReference>
<dbReference type="CDD" id="cd00075">
    <property type="entry name" value="HATPase"/>
    <property type="match status" value="1"/>
</dbReference>
<dbReference type="Proteomes" id="UP000007054">
    <property type="component" value="Chromosome"/>
</dbReference>
<evidence type="ECO:0000313" key="14">
    <source>
        <dbReference type="EMBL" id="CBL16621.1"/>
    </source>
</evidence>
<dbReference type="Gene3D" id="3.30.450.20">
    <property type="entry name" value="PAS domain"/>
    <property type="match status" value="1"/>
</dbReference>
<dbReference type="InterPro" id="IPR031967">
    <property type="entry name" value="PhoR_single_Cache-like_dom"/>
</dbReference>
<feature type="compositionally biased region" description="Basic and acidic residues" evidence="10">
    <location>
        <begin position="85"/>
        <end position="94"/>
    </location>
</feature>
<name>D4LAH6_RUMC1</name>
<dbReference type="GO" id="GO:0004721">
    <property type="term" value="F:phosphoprotein phosphatase activity"/>
    <property type="evidence" value="ECO:0007669"/>
    <property type="project" value="TreeGrafter"/>
</dbReference>
<evidence type="ECO:0000256" key="9">
    <source>
        <dbReference type="SAM" id="Coils"/>
    </source>
</evidence>
<comment type="subcellular location">
    <subcellularLocation>
        <location evidence="2">Membrane</location>
    </subcellularLocation>
</comment>
<gene>
    <name evidence="14" type="ordered locus">RUM_03860</name>
</gene>
<dbReference type="Gene3D" id="1.10.287.130">
    <property type="match status" value="1"/>
</dbReference>
<evidence type="ECO:0000256" key="11">
    <source>
        <dbReference type="SAM" id="Phobius"/>
    </source>
</evidence>
<keyword evidence="11" id="KW-1133">Transmembrane helix</keyword>
<evidence type="ECO:0000256" key="6">
    <source>
        <dbReference type="ARBA" id="ARBA00022777"/>
    </source>
</evidence>
<dbReference type="EMBL" id="FP929052">
    <property type="protein sequence ID" value="CBL16621.1"/>
    <property type="molecule type" value="Genomic_DNA"/>
</dbReference>
<dbReference type="FunFam" id="1.10.287.130:FF:000001">
    <property type="entry name" value="Two-component sensor histidine kinase"/>
    <property type="match status" value="1"/>
</dbReference>
<dbReference type="CDD" id="cd00082">
    <property type="entry name" value="HisKA"/>
    <property type="match status" value="1"/>
</dbReference>
<evidence type="ECO:0000256" key="8">
    <source>
        <dbReference type="ARBA" id="ARBA00023136"/>
    </source>
</evidence>
<evidence type="ECO:0000256" key="10">
    <source>
        <dbReference type="SAM" id="MobiDB-lite"/>
    </source>
</evidence>
<protein>
    <recommendedName>
        <fullName evidence="3">histidine kinase</fullName>
        <ecNumber evidence="3">2.7.13.3</ecNumber>
    </recommendedName>
</protein>
<dbReference type="InterPro" id="IPR004358">
    <property type="entry name" value="Sig_transdc_His_kin-like_C"/>
</dbReference>
<evidence type="ECO:0000256" key="7">
    <source>
        <dbReference type="ARBA" id="ARBA00023012"/>
    </source>
</evidence>
<dbReference type="InterPro" id="IPR050351">
    <property type="entry name" value="BphY/WalK/GraS-like"/>
</dbReference>
<dbReference type="GO" id="GO:0016036">
    <property type="term" value="P:cellular response to phosphate starvation"/>
    <property type="evidence" value="ECO:0007669"/>
    <property type="project" value="TreeGrafter"/>
</dbReference>
<accession>D4LAH6</accession>
<feature type="domain" description="PAS" evidence="13">
    <location>
        <begin position="219"/>
        <end position="255"/>
    </location>
</feature>
<dbReference type="InterPro" id="IPR000014">
    <property type="entry name" value="PAS"/>
</dbReference>
<dbReference type="Pfam" id="PF16736">
    <property type="entry name" value="sCache_like"/>
    <property type="match status" value="1"/>
</dbReference>
<dbReference type="RefSeq" id="WP_015557528.1">
    <property type="nucleotide sequence ID" value="NC_021039.1"/>
</dbReference>
<dbReference type="InterPro" id="IPR003661">
    <property type="entry name" value="HisK_dim/P_dom"/>
</dbReference>
<feature type="region of interest" description="Disordered" evidence="10">
    <location>
        <begin position="85"/>
        <end position="112"/>
    </location>
</feature>
<organism evidence="14 15">
    <name type="scientific">Ruminococcus champanellensis (strain DSM 18848 / JCM 17042 / KCTC 15320 / 18P13)</name>
    <dbReference type="NCBI Taxonomy" id="213810"/>
    <lineage>
        <taxon>Bacteria</taxon>
        <taxon>Bacillati</taxon>
        <taxon>Bacillota</taxon>
        <taxon>Clostridia</taxon>
        <taxon>Eubacteriales</taxon>
        <taxon>Oscillospiraceae</taxon>
        <taxon>Ruminococcus</taxon>
    </lineage>
</organism>
<keyword evidence="9" id="KW-0175">Coiled coil</keyword>
<dbReference type="HOGENOM" id="CLU_000445_89_2_9"/>
<evidence type="ECO:0000256" key="4">
    <source>
        <dbReference type="ARBA" id="ARBA00022553"/>
    </source>
</evidence>
<dbReference type="FunFam" id="3.30.565.10:FF:000006">
    <property type="entry name" value="Sensor histidine kinase WalK"/>
    <property type="match status" value="1"/>
</dbReference>
<dbReference type="Pfam" id="PF08448">
    <property type="entry name" value="PAS_4"/>
    <property type="match status" value="1"/>
</dbReference>